<dbReference type="InterPro" id="IPR029044">
    <property type="entry name" value="Nucleotide-diphossugar_trans"/>
</dbReference>
<evidence type="ECO:0000259" key="1">
    <source>
        <dbReference type="Pfam" id="PF00535"/>
    </source>
</evidence>
<name>A0AA49PZJ1_9BACT</name>
<dbReference type="PANTHER" id="PTHR22916">
    <property type="entry name" value="GLYCOSYLTRANSFERASE"/>
    <property type="match status" value="1"/>
</dbReference>
<evidence type="ECO:0000313" key="2">
    <source>
        <dbReference type="EMBL" id="WKN40040.1"/>
    </source>
</evidence>
<dbReference type="SUPFAM" id="SSF53448">
    <property type="entry name" value="Nucleotide-diphospho-sugar transferases"/>
    <property type="match status" value="1"/>
</dbReference>
<organism evidence="2">
    <name type="scientific">Roseihalotalea indica</name>
    <dbReference type="NCBI Taxonomy" id="2867963"/>
    <lineage>
        <taxon>Bacteria</taxon>
        <taxon>Pseudomonadati</taxon>
        <taxon>Bacteroidota</taxon>
        <taxon>Cytophagia</taxon>
        <taxon>Cytophagales</taxon>
        <taxon>Catalimonadaceae</taxon>
        <taxon>Roseihalotalea</taxon>
    </lineage>
</organism>
<proteinExistence type="predicted"/>
<dbReference type="AlphaFoldDB" id="A0AA49PZJ1"/>
<gene>
    <name evidence="2" type="ORF">K4G66_15205</name>
</gene>
<dbReference type="PANTHER" id="PTHR22916:SF3">
    <property type="entry name" value="UDP-GLCNAC:BETAGAL BETA-1,3-N-ACETYLGLUCOSAMINYLTRANSFERASE-LIKE PROTEIN 1"/>
    <property type="match status" value="1"/>
</dbReference>
<reference evidence="2" key="2">
    <citation type="journal article" date="2024" name="Antonie Van Leeuwenhoek">
        <title>Roseihalotalea indica gen. nov., sp. nov., a halophilic Bacteroidetes from mesopelagic Southwest Indian Ocean with higher carbohydrate metabolic potential.</title>
        <authorList>
            <person name="Chen B."/>
            <person name="Zhang M."/>
            <person name="Lin D."/>
            <person name="Ye J."/>
            <person name="Tang K."/>
        </authorList>
    </citation>
    <scope>NUCLEOTIDE SEQUENCE</scope>
    <source>
        <strain evidence="2">TK19036</strain>
    </source>
</reference>
<dbReference type="InterPro" id="IPR001173">
    <property type="entry name" value="Glyco_trans_2-like"/>
</dbReference>
<dbReference type="Gene3D" id="3.90.550.10">
    <property type="entry name" value="Spore Coat Polysaccharide Biosynthesis Protein SpsA, Chain A"/>
    <property type="match status" value="1"/>
</dbReference>
<feature type="domain" description="Glycosyltransferase 2-like" evidence="1">
    <location>
        <begin position="5"/>
        <end position="113"/>
    </location>
</feature>
<dbReference type="EMBL" id="CP120682">
    <property type="protein sequence ID" value="WKN40040.1"/>
    <property type="molecule type" value="Genomic_DNA"/>
</dbReference>
<dbReference type="CDD" id="cd06433">
    <property type="entry name" value="GT_2_WfgS_like"/>
    <property type="match status" value="1"/>
</dbReference>
<accession>A0AA49PZJ1</accession>
<sequence>MPILSIITPVFNNAQYIHACLQNVADQHCSEVEHIVVDGGSTDGTVSLIEAFAAQHPHVKWVSEKDNGQSDAMNKGIQLAKGIFIGFLNADDYYEDNVLQQVVDYIQSHDLEVPTMLLGKLRQIDYEGKELDVRTPKPITLQNTLQFWEPESYPANPVSYFYHRVLHDNIGYYDINQHYIMDYDFFIRLARDKTNIVYFNQVWGTYRMIPGAKTVEMSKKGGTRPFKEKLFFYYLRLLPLSFRISMYQQYFFQYKIHYIKRRVIGHLHDIKARYLTISHK</sequence>
<dbReference type="Pfam" id="PF00535">
    <property type="entry name" value="Glycos_transf_2"/>
    <property type="match status" value="1"/>
</dbReference>
<protein>
    <submittedName>
        <fullName evidence="2">Glycosyltransferase family 2 protein</fullName>
    </submittedName>
</protein>
<dbReference type="GO" id="GO:0016758">
    <property type="term" value="F:hexosyltransferase activity"/>
    <property type="evidence" value="ECO:0007669"/>
    <property type="project" value="UniProtKB-ARBA"/>
</dbReference>
<reference evidence="2" key="1">
    <citation type="journal article" date="2023" name="Comput. Struct. Biotechnol. J.">
        <title>Discovery of a novel marine Bacteroidetes with a rich repertoire of carbohydrate-active enzymes.</title>
        <authorList>
            <person name="Chen B."/>
            <person name="Liu G."/>
            <person name="Chen Q."/>
            <person name="Wang H."/>
            <person name="Liu L."/>
            <person name="Tang K."/>
        </authorList>
    </citation>
    <scope>NUCLEOTIDE SEQUENCE</scope>
    <source>
        <strain evidence="2">TK19036</strain>
    </source>
</reference>